<dbReference type="EMBL" id="BK059109">
    <property type="protein sequence ID" value="DAE31502.1"/>
    <property type="molecule type" value="Genomic_DNA"/>
</dbReference>
<protein>
    <submittedName>
        <fullName evidence="1">Uncharacterized protein</fullName>
    </submittedName>
</protein>
<evidence type="ECO:0000313" key="1">
    <source>
        <dbReference type="EMBL" id="DAE31502.1"/>
    </source>
</evidence>
<reference evidence="1" key="1">
    <citation type="journal article" date="2021" name="Proc. Natl. Acad. Sci. U.S.A.">
        <title>A Catalog of Tens of Thousands of Viruses from Human Metagenomes Reveals Hidden Associations with Chronic Diseases.</title>
        <authorList>
            <person name="Tisza M.J."/>
            <person name="Buck C.B."/>
        </authorList>
    </citation>
    <scope>NUCLEOTIDE SEQUENCE</scope>
    <source>
        <strain evidence="1">CtBM815</strain>
    </source>
</reference>
<name>A0A8S5RJC6_9VIRU</name>
<sequence length="39" mass="4603">MNGISYSRETIIKTERKKEALKHSLITPYHPVDIYLLML</sequence>
<organism evidence="1">
    <name type="scientific">virus sp. ctBM815</name>
    <dbReference type="NCBI Taxonomy" id="2825806"/>
    <lineage>
        <taxon>Viruses</taxon>
    </lineage>
</organism>
<accession>A0A8S5RJC6</accession>
<proteinExistence type="predicted"/>